<reference evidence="2 3" key="2">
    <citation type="submission" date="2018-03" db="EMBL/GenBank/DDBJ databases">
        <title>The ancient ancestry and fast evolution of plastids.</title>
        <authorList>
            <person name="Moore K.R."/>
            <person name="Magnabosco C."/>
            <person name="Momper L."/>
            <person name="Gold D.A."/>
            <person name="Bosak T."/>
            <person name="Fournier G.P."/>
        </authorList>
    </citation>
    <scope>NUCLEOTIDE SEQUENCE [LARGE SCALE GENOMIC DNA]</scope>
    <source>
        <strain evidence="2 3">CCALA 015</strain>
    </source>
</reference>
<dbReference type="EMBL" id="PVWP01000007">
    <property type="protein sequence ID" value="PSB36960.1"/>
    <property type="molecule type" value="Genomic_DNA"/>
</dbReference>
<feature type="transmembrane region" description="Helical" evidence="1">
    <location>
        <begin position="913"/>
        <end position="938"/>
    </location>
</feature>
<gene>
    <name evidence="2" type="ORF">C7B81_11080</name>
</gene>
<dbReference type="Gene3D" id="3.30.70.1320">
    <property type="entry name" value="Multidrug efflux transporter AcrB pore domain like"/>
    <property type="match status" value="1"/>
</dbReference>
<name>A0ABX5F612_9CHRO</name>
<evidence type="ECO:0000256" key="1">
    <source>
        <dbReference type="SAM" id="Phobius"/>
    </source>
</evidence>
<protein>
    <submittedName>
        <fullName evidence="2">Acriflavine resistance protein B</fullName>
    </submittedName>
</protein>
<accession>A0ABX5F612</accession>
<feature type="transmembrane region" description="Helical" evidence="1">
    <location>
        <begin position="959"/>
        <end position="979"/>
    </location>
</feature>
<proteinExistence type="predicted"/>
<feature type="transmembrane region" description="Helical" evidence="1">
    <location>
        <begin position="985"/>
        <end position="1007"/>
    </location>
</feature>
<dbReference type="SUPFAM" id="SSF82693">
    <property type="entry name" value="Multidrug efflux transporter AcrB pore domain, PN1, PN2, PC1 and PC2 subdomains"/>
    <property type="match status" value="2"/>
</dbReference>
<dbReference type="Gene3D" id="3.30.70.1440">
    <property type="entry name" value="Multidrug efflux transporter AcrB pore domain"/>
    <property type="match status" value="1"/>
</dbReference>
<feature type="transmembrane region" description="Helical" evidence="1">
    <location>
        <begin position="886"/>
        <end position="907"/>
    </location>
</feature>
<keyword evidence="3" id="KW-1185">Reference proteome</keyword>
<dbReference type="Proteomes" id="UP000238218">
    <property type="component" value="Unassembled WGS sequence"/>
</dbReference>
<keyword evidence="1" id="KW-0472">Membrane</keyword>
<dbReference type="PRINTS" id="PR00702">
    <property type="entry name" value="ACRIFLAVINRP"/>
</dbReference>
<dbReference type="InterPro" id="IPR027463">
    <property type="entry name" value="AcrB_DN_DC_subdom"/>
</dbReference>
<dbReference type="Gene3D" id="3.30.70.1430">
    <property type="entry name" value="Multidrug efflux transporter AcrB pore domain"/>
    <property type="match status" value="2"/>
</dbReference>
<keyword evidence="1" id="KW-0812">Transmembrane</keyword>
<feature type="transmembrane region" description="Helical" evidence="1">
    <location>
        <begin position="526"/>
        <end position="547"/>
    </location>
</feature>
<sequence length="1038" mass="109727">MVDIFHRNRQLQLLTLLLVMVWGLSALLTLPRLEDPLITQRNALVVTALPGATPERVESLVTEPLEEALLELEEVDHLDSTSSTGTSVIAVSLKESIRQVAPVWGKVRSKIDDATPGLPPEATDPEFRDGNIGASALIVGLTWKLDTPPNLGLLTRLADDLASRLRALPGTDRVELSGEPEEEIRVEIGARELARLGLTPAGLSERIAASDAKEAAGQVRGARSELLLELDGALDSLERIRAIPLRTGDDGAGARLGQVAAVSRGVRQPASRLALVGGRPAVVVSATVSSGSRVDLWARQARAQLEAVRATLPEGLGLQTVLDQSRYVQERLDGVIGNLITGSLLVVAVSVLMLGGRAALVVGAALPLSALMVFGWMRVLEVPLHQMSATGLVIALGLLIDNAIVVVDEVQQRLRTGDSPSAAVRRSVQYLLVPLLASTLTTVLAFVPIATSPGATGEFIGTIGLTVILALASSLFLSLTVIPALTARLQPWQPLGPGVRWWEQGLSSALLAHPYRRSLLQTLRHPGPGVALCLVLPLLGFLAFGSLEQQFFPPTNRDQFQIELRLPQQSALGRTEALAMAVRQRIRQDPHVDDVHWFLGESAPAFFYNVVASEENAPHYAQGLVQLRGAEGVRSTIRSLQQALDREFPEAQILVKQLEQGPPFEAPIELRLEGADLEQLRRTGDELRRRLAQLEPVTHTAASLSEALPRLALAVDEEQARRSGLDNRAIARQLQGGLEGSVGGSILEGVTTVPVRVRVAEAQRSDLAQVASLDLVAPGSAAPIPLGALAGLRLEPELAAIERRDGQRINTVQAFLAAGALPESVLQDLRRQLERQGWQLPAGVSLAYGGEADARGEAVANLLSTVGVLAILMTATLVLSFRSFRMAALIASVALLSVGLAALALRLSGSPFGFTAILGTLGLIGLAVNDSIVVLTAIRTDPLARSGDPAATAAVVEHATRHVLATTITTVVGFLPLMLDASGFWPPLAIAVSGGLVGATALALYYVPAAHGLLARAGRAPSGTLATAAGAWPAEGPS</sequence>
<dbReference type="InterPro" id="IPR001036">
    <property type="entry name" value="Acrflvin-R"/>
</dbReference>
<dbReference type="PANTHER" id="PTHR32063:SF18">
    <property type="entry name" value="CATION EFFLUX SYSTEM PROTEIN"/>
    <property type="match status" value="1"/>
</dbReference>
<reference evidence="2 3" key="1">
    <citation type="submission" date="2018-02" db="EMBL/GenBank/DDBJ databases">
        <authorList>
            <person name="Moore K."/>
            <person name="Momper L."/>
        </authorList>
    </citation>
    <scope>NUCLEOTIDE SEQUENCE [LARGE SCALE GENOMIC DNA]</scope>
    <source>
        <strain evidence="2 3">CCALA 015</strain>
    </source>
</reference>
<dbReference type="RefSeq" id="WP_106221712.1">
    <property type="nucleotide sequence ID" value="NZ_PVWP01000007.1"/>
</dbReference>
<dbReference type="Gene3D" id="1.20.1640.10">
    <property type="entry name" value="Multidrug efflux transporter AcrB transmembrane domain"/>
    <property type="match status" value="2"/>
</dbReference>
<dbReference type="Gene3D" id="3.30.2090.10">
    <property type="entry name" value="Multidrug efflux transporter AcrB TolC docking domain, DN and DC subdomains"/>
    <property type="match status" value="2"/>
</dbReference>
<dbReference type="PANTHER" id="PTHR32063">
    <property type="match status" value="1"/>
</dbReference>
<comment type="caution">
    <text evidence="2">The sequence shown here is derived from an EMBL/GenBank/DDBJ whole genome shotgun (WGS) entry which is preliminary data.</text>
</comment>
<feature type="transmembrane region" description="Helical" evidence="1">
    <location>
        <begin position="389"/>
        <end position="407"/>
    </location>
</feature>
<feature type="transmembrane region" description="Helical" evidence="1">
    <location>
        <begin position="858"/>
        <end position="879"/>
    </location>
</feature>
<feature type="transmembrane region" description="Helical" evidence="1">
    <location>
        <begin position="459"/>
        <end position="485"/>
    </location>
</feature>
<evidence type="ECO:0000313" key="2">
    <source>
        <dbReference type="EMBL" id="PSB36960.1"/>
    </source>
</evidence>
<dbReference type="SUPFAM" id="SSF82714">
    <property type="entry name" value="Multidrug efflux transporter AcrB TolC docking domain, DN and DC subdomains"/>
    <property type="match status" value="2"/>
</dbReference>
<feature type="transmembrane region" description="Helical" evidence="1">
    <location>
        <begin position="359"/>
        <end position="377"/>
    </location>
</feature>
<evidence type="ECO:0000313" key="3">
    <source>
        <dbReference type="Proteomes" id="UP000238218"/>
    </source>
</evidence>
<feature type="transmembrane region" description="Helical" evidence="1">
    <location>
        <begin position="335"/>
        <end position="354"/>
    </location>
</feature>
<keyword evidence="1" id="KW-1133">Transmembrane helix</keyword>
<organism evidence="2 3">
    <name type="scientific">Aphanothece cf. minutissima CCALA 015</name>
    <dbReference type="NCBI Taxonomy" id="2107695"/>
    <lineage>
        <taxon>Bacteria</taxon>
        <taxon>Bacillati</taxon>
        <taxon>Cyanobacteriota</taxon>
        <taxon>Cyanophyceae</taxon>
        <taxon>Oscillatoriophycideae</taxon>
        <taxon>Chroococcales</taxon>
        <taxon>Aphanothecaceae</taxon>
        <taxon>Aphanothece</taxon>
    </lineage>
</organism>
<dbReference type="SUPFAM" id="SSF82866">
    <property type="entry name" value="Multidrug efflux transporter AcrB transmembrane domain"/>
    <property type="match status" value="2"/>
</dbReference>
<dbReference type="Pfam" id="PF00873">
    <property type="entry name" value="ACR_tran"/>
    <property type="match status" value="1"/>
</dbReference>
<feature type="transmembrane region" description="Helical" evidence="1">
    <location>
        <begin position="428"/>
        <end position="447"/>
    </location>
</feature>